<gene>
    <name evidence="5" type="ORF">RGQ15_16960</name>
</gene>
<dbReference type="RefSeq" id="WP_311161831.1">
    <property type="nucleotide sequence ID" value="NZ_JAVQLW010000003.1"/>
</dbReference>
<dbReference type="InterPro" id="IPR036390">
    <property type="entry name" value="WH_DNA-bd_sf"/>
</dbReference>
<dbReference type="Gene3D" id="1.10.10.10">
    <property type="entry name" value="Winged helix-like DNA-binding domain superfamily/Winged helix DNA-binding domain"/>
    <property type="match status" value="1"/>
</dbReference>
<accession>A0ABU2HXC1</accession>
<dbReference type="PRINTS" id="PR00033">
    <property type="entry name" value="HTHASNC"/>
</dbReference>
<keyword evidence="6" id="KW-1185">Reference proteome</keyword>
<dbReference type="InterPro" id="IPR000485">
    <property type="entry name" value="AsnC-type_HTH_dom"/>
</dbReference>
<dbReference type="InterPro" id="IPR019885">
    <property type="entry name" value="Tscrpt_reg_HTH_AsnC-type_CS"/>
</dbReference>
<dbReference type="InterPro" id="IPR019888">
    <property type="entry name" value="Tscrpt_reg_AsnC-like"/>
</dbReference>
<dbReference type="CDD" id="cd00090">
    <property type="entry name" value="HTH_ARSR"/>
    <property type="match status" value="1"/>
</dbReference>
<dbReference type="InterPro" id="IPR036388">
    <property type="entry name" value="WH-like_DNA-bd_sf"/>
</dbReference>
<evidence type="ECO:0000256" key="3">
    <source>
        <dbReference type="ARBA" id="ARBA00023163"/>
    </source>
</evidence>
<protein>
    <submittedName>
        <fullName evidence="5">Lrp/AsnC family transcriptional regulator</fullName>
    </submittedName>
</protein>
<dbReference type="PANTHER" id="PTHR30154">
    <property type="entry name" value="LEUCINE-RESPONSIVE REGULATORY PROTEIN"/>
    <property type="match status" value="1"/>
</dbReference>
<dbReference type="Proteomes" id="UP001269144">
    <property type="component" value="Unassembled WGS sequence"/>
</dbReference>
<feature type="domain" description="HTH asnC-type" evidence="4">
    <location>
        <begin position="7"/>
        <end position="68"/>
    </location>
</feature>
<dbReference type="InterPro" id="IPR011008">
    <property type="entry name" value="Dimeric_a/b-barrel"/>
</dbReference>
<proteinExistence type="predicted"/>
<sequence>MNKAIQIDSIDRKIIEALQVNGRLSSQELAERVGSSAASCWRRVRALEEAGVLQETVRLVDPVLLGRGLDVFCQIRLKSQGRSQRAVFETFIDAQQDVVECYSISGDWDYLLHVVAKDVADYERVLMHGILDHDAIASSSSIFVLRRVKHKTAIPVHDL</sequence>
<evidence type="ECO:0000313" key="6">
    <source>
        <dbReference type="Proteomes" id="UP001269144"/>
    </source>
</evidence>
<dbReference type="Gene3D" id="3.30.70.920">
    <property type="match status" value="1"/>
</dbReference>
<evidence type="ECO:0000313" key="5">
    <source>
        <dbReference type="EMBL" id="MDS9469254.1"/>
    </source>
</evidence>
<dbReference type="SUPFAM" id="SSF46785">
    <property type="entry name" value="Winged helix' DNA-binding domain"/>
    <property type="match status" value="1"/>
</dbReference>
<dbReference type="EMBL" id="JAVQLW010000003">
    <property type="protein sequence ID" value="MDS9469254.1"/>
    <property type="molecule type" value="Genomic_DNA"/>
</dbReference>
<dbReference type="Pfam" id="PF13412">
    <property type="entry name" value="HTH_24"/>
    <property type="match status" value="1"/>
</dbReference>
<dbReference type="Pfam" id="PF01037">
    <property type="entry name" value="AsnC_trans_reg"/>
    <property type="match status" value="1"/>
</dbReference>
<evidence type="ECO:0000259" key="4">
    <source>
        <dbReference type="PROSITE" id="PS50956"/>
    </source>
</evidence>
<reference evidence="6" key="1">
    <citation type="submission" date="2023-07" db="EMBL/GenBank/DDBJ databases">
        <title>Paracoccus sp. MBLB3053 whole genome sequence.</title>
        <authorList>
            <person name="Hwang C.Y."/>
            <person name="Cho E.-S."/>
            <person name="Seo M.-J."/>
        </authorList>
    </citation>
    <scope>NUCLEOTIDE SEQUENCE [LARGE SCALE GENOMIC DNA]</scope>
    <source>
        <strain evidence="6">MBLB3053</strain>
    </source>
</reference>
<keyword evidence="3" id="KW-0804">Transcription</keyword>
<dbReference type="PROSITE" id="PS00519">
    <property type="entry name" value="HTH_ASNC_1"/>
    <property type="match status" value="1"/>
</dbReference>
<evidence type="ECO:0000256" key="1">
    <source>
        <dbReference type="ARBA" id="ARBA00023015"/>
    </source>
</evidence>
<dbReference type="InterPro" id="IPR019887">
    <property type="entry name" value="Tscrpt_reg_AsnC/Lrp_C"/>
</dbReference>
<name>A0ABU2HXC1_9RHOB</name>
<keyword evidence="1" id="KW-0805">Transcription regulation</keyword>
<keyword evidence="2" id="KW-0238">DNA-binding</keyword>
<dbReference type="InterPro" id="IPR011991">
    <property type="entry name" value="ArsR-like_HTH"/>
</dbReference>
<dbReference type="PANTHER" id="PTHR30154:SF34">
    <property type="entry name" value="TRANSCRIPTIONAL REGULATOR AZLB"/>
    <property type="match status" value="1"/>
</dbReference>
<dbReference type="PROSITE" id="PS50956">
    <property type="entry name" value="HTH_ASNC_2"/>
    <property type="match status" value="1"/>
</dbReference>
<evidence type="ECO:0000256" key="2">
    <source>
        <dbReference type="ARBA" id="ARBA00023125"/>
    </source>
</evidence>
<dbReference type="SUPFAM" id="SSF54909">
    <property type="entry name" value="Dimeric alpha+beta barrel"/>
    <property type="match status" value="1"/>
</dbReference>
<dbReference type="SMART" id="SM00344">
    <property type="entry name" value="HTH_ASNC"/>
    <property type="match status" value="1"/>
</dbReference>
<comment type="caution">
    <text evidence="5">The sequence shown here is derived from an EMBL/GenBank/DDBJ whole genome shotgun (WGS) entry which is preliminary data.</text>
</comment>
<organism evidence="5 6">
    <name type="scientific">Paracoccus aurantius</name>
    <dbReference type="NCBI Taxonomy" id="3073814"/>
    <lineage>
        <taxon>Bacteria</taxon>
        <taxon>Pseudomonadati</taxon>
        <taxon>Pseudomonadota</taxon>
        <taxon>Alphaproteobacteria</taxon>
        <taxon>Rhodobacterales</taxon>
        <taxon>Paracoccaceae</taxon>
        <taxon>Paracoccus</taxon>
    </lineage>
</organism>